<keyword evidence="2" id="KW-1185">Reference proteome</keyword>
<accession>A0AAV5T8G2</accession>
<feature type="non-terminal residue" evidence="1">
    <location>
        <position position="72"/>
    </location>
</feature>
<feature type="non-terminal residue" evidence="1">
    <location>
        <position position="1"/>
    </location>
</feature>
<protein>
    <submittedName>
        <fullName evidence="1">Uncharacterized protein</fullName>
    </submittedName>
</protein>
<organism evidence="1 2">
    <name type="scientific">Pristionchus entomophagus</name>
    <dbReference type="NCBI Taxonomy" id="358040"/>
    <lineage>
        <taxon>Eukaryota</taxon>
        <taxon>Metazoa</taxon>
        <taxon>Ecdysozoa</taxon>
        <taxon>Nematoda</taxon>
        <taxon>Chromadorea</taxon>
        <taxon>Rhabditida</taxon>
        <taxon>Rhabditina</taxon>
        <taxon>Diplogasteromorpha</taxon>
        <taxon>Diplogasteroidea</taxon>
        <taxon>Neodiplogasteridae</taxon>
        <taxon>Pristionchus</taxon>
    </lineage>
</organism>
<dbReference type="EMBL" id="BTSX01000003">
    <property type="protein sequence ID" value="GMS89999.1"/>
    <property type="molecule type" value="Genomic_DNA"/>
</dbReference>
<sequence>SLPISSSGSTLSSPVMRLLSHFRLSSRSWSSSTTSQRSPTCAHCVCTGSCMACFSILTRCWETRRRFKSASS</sequence>
<name>A0AAV5T8G2_9BILA</name>
<dbReference type="Proteomes" id="UP001432027">
    <property type="component" value="Unassembled WGS sequence"/>
</dbReference>
<proteinExistence type="predicted"/>
<reference evidence="1" key="1">
    <citation type="submission" date="2023-10" db="EMBL/GenBank/DDBJ databases">
        <title>Genome assembly of Pristionchus species.</title>
        <authorList>
            <person name="Yoshida K."/>
            <person name="Sommer R.J."/>
        </authorList>
    </citation>
    <scope>NUCLEOTIDE SEQUENCE</scope>
    <source>
        <strain evidence="1">RS0144</strain>
    </source>
</reference>
<gene>
    <name evidence="1" type="ORF">PENTCL1PPCAC_12174</name>
</gene>
<comment type="caution">
    <text evidence="1">The sequence shown here is derived from an EMBL/GenBank/DDBJ whole genome shotgun (WGS) entry which is preliminary data.</text>
</comment>
<evidence type="ECO:0000313" key="2">
    <source>
        <dbReference type="Proteomes" id="UP001432027"/>
    </source>
</evidence>
<evidence type="ECO:0000313" key="1">
    <source>
        <dbReference type="EMBL" id="GMS89999.1"/>
    </source>
</evidence>
<dbReference type="AlphaFoldDB" id="A0AAV5T8G2"/>